<proteinExistence type="predicted"/>
<evidence type="ECO:0000313" key="3">
    <source>
        <dbReference type="Proteomes" id="UP001299220"/>
    </source>
</evidence>
<dbReference type="Gene3D" id="3.40.50.1000">
    <property type="entry name" value="HAD superfamily/HAD-like"/>
    <property type="match status" value="1"/>
</dbReference>
<dbReference type="EMBL" id="JAFBIT010000001">
    <property type="protein sequence ID" value="MCF2651384.1"/>
    <property type="molecule type" value="Genomic_DNA"/>
</dbReference>
<evidence type="ECO:0000313" key="2">
    <source>
        <dbReference type="EMBL" id="MCF2651384.1"/>
    </source>
</evidence>
<dbReference type="PANTHER" id="PTHR43316">
    <property type="entry name" value="HYDROLASE, HALOACID DELAHOGENASE-RELATED"/>
    <property type="match status" value="1"/>
</dbReference>
<dbReference type="Proteomes" id="UP001299220">
    <property type="component" value="Unassembled WGS sequence"/>
</dbReference>
<reference evidence="2 3" key="1">
    <citation type="submission" date="2020-12" db="EMBL/GenBank/DDBJ databases">
        <title>Whole genome sequences of gut porcine anaerobes.</title>
        <authorList>
            <person name="Kubasova T."/>
            <person name="Jahodarova E."/>
            <person name="Rychlik I."/>
        </authorList>
    </citation>
    <scope>NUCLEOTIDE SEQUENCE [LARGE SCALE GENOMIC DNA]</scope>
    <source>
        <strain evidence="2 3">An867</strain>
    </source>
</reference>
<dbReference type="InterPro" id="IPR023214">
    <property type="entry name" value="HAD_sf"/>
</dbReference>
<protein>
    <submittedName>
        <fullName evidence="2">YqeG family HAD IIIA-type phosphatase</fullName>
    </submittedName>
</protein>
<keyword evidence="3" id="KW-1185">Reference proteome</keyword>
<name>A0ABS9CJS5_9FIRM</name>
<dbReference type="NCBIfam" id="TIGR01662">
    <property type="entry name" value="HAD-SF-IIIA"/>
    <property type="match status" value="1"/>
</dbReference>
<keyword evidence="1" id="KW-0378">Hydrolase</keyword>
<gene>
    <name evidence="2" type="ORF">JQM67_02015</name>
</gene>
<dbReference type="InterPro" id="IPR006439">
    <property type="entry name" value="HAD-SF_hydro_IA"/>
</dbReference>
<comment type="caution">
    <text evidence="2">The sequence shown here is derived from an EMBL/GenBank/DDBJ whole genome shotgun (WGS) entry which is preliminary data.</text>
</comment>
<dbReference type="RefSeq" id="WP_235322345.1">
    <property type="nucleotide sequence ID" value="NZ_JAFBIT010000001.1"/>
</dbReference>
<dbReference type="InterPro" id="IPR036412">
    <property type="entry name" value="HAD-like_sf"/>
</dbReference>
<sequence length="183" mass="20490">MALFKPTGTLHRVTDITPEMLRALSVRAIVLDVDNTMSTHGSQTPHTGVLEWTRKISASGVQLIVVSNNYKKRVAPFAAQFDLPYISFACKPSPFGYLRAKRLAGVRVRDCLVVGDQIFTDVLGANLCGMKSVLLDPIAPDPAATVRFKRWLEHFLRPHYQPLWDFGSHGKDNERGNFHEQSD</sequence>
<dbReference type="InterPro" id="IPR051540">
    <property type="entry name" value="S-2-haloacid_dehalogenase"/>
</dbReference>
<accession>A0ABS9CJS5</accession>
<dbReference type="NCBIfam" id="TIGR01668">
    <property type="entry name" value="YqeG_hyp_ppase"/>
    <property type="match status" value="1"/>
</dbReference>
<dbReference type="NCBIfam" id="TIGR01549">
    <property type="entry name" value="HAD-SF-IA-v1"/>
    <property type="match status" value="1"/>
</dbReference>
<evidence type="ECO:0000256" key="1">
    <source>
        <dbReference type="ARBA" id="ARBA00022801"/>
    </source>
</evidence>
<dbReference type="InterPro" id="IPR010021">
    <property type="entry name" value="PGPP1/Gep4"/>
</dbReference>
<dbReference type="Pfam" id="PF13242">
    <property type="entry name" value="Hydrolase_like"/>
    <property type="match status" value="1"/>
</dbReference>
<dbReference type="NCBIfam" id="TIGR01509">
    <property type="entry name" value="HAD-SF-IA-v3"/>
    <property type="match status" value="1"/>
</dbReference>
<organism evidence="2 3">
    <name type="scientific">Anaeromassilibacillus senegalensis</name>
    <dbReference type="NCBI Taxonomy" id="1673717"/>
    <lineage>
        <taxon>Bacteria</taxon>
        <taxon>Bacillati</taxon>
        <taxon>Bacillota</taxon>
        <taxon>Clostridia</taxon>
        <taxon>Eubacteriales</taxon>
        <taxon>Acutalibacteraceae</taxon>
        <taxon>Anaeromassilibacillus</taxon>
    </lineage>
</organism>
<dbReference type="SUPFAM" id="SSF56784">
    <property type="entry name" value="HAD-like"/>
    <property type="match status" value="1"/>
</dbReference>
<dbReference type="InterPro" id="IPR006549">
    <property type="entry name" value="HAD-SF_hydro_IIIA"/>
</dbReference>